<keyword evidence="5" id="KW-0963">Cytoplasm</keyword>
<dbReference type="GO" id="GO:0005737">
    <property type="term" value="C:cytoplasm"/>
    <property type="evidence" value="ECO:0007669"/>
    <property type="project" value="UniProtKB-SubCell"/>
</dbReference>
<comment type="subcellular location">
    <subcellularLocation>
        <location evidence="3">Cell projection</location>
        <location evidence="3">Ruffle membrane</location>
    </subcellularLocation>
    <subcellularLocation>
        <location evidence="2">Cytoplasm</location>
    </subcellularLocation>
    <subcellularLocation>
        <location evidence="1">Membrane</location>
        <topology evidence="1">Peripheral membrane protein</topology>
    </subcellularLocation>
</comment>
<dbReference type="EC" id="3.1.2.2" evidence="16"/>
<comment type="catalytic activity">
    <reaction evidence="23">
        <text>tetradecanoyl-CoA + H2O = tetradecanoate + CoA + H(+)</text>
        <dbReference type="Rhea" id="RHEA:40119"/>
        <dbReference type="ChEBI" id="CHEBI:15377"/>
        <dbReference type="ChEBI" id="CHEBI:15378"/>
        <dbReference type="ChEBI" id="CHEBI:30807"/>
        <dbReference type="ChEBI" id="CHEBI:57287"/>
        <dbReference type="ChEBI" id="CHEBI:57385"/>
    </reaction>
    <physiologicalReaction direction="left-to-right" evidence="23">
        <dbReference type="Rhea" id="RHEA:40120"/>
    </physiologicalReaction>
</comment>
<evidence type="ECO:0000256" key="1">
    <source>
        <dbReference type="ARBA" id="ARBA00004170"/>
    </source>
</evidence>
<keyword evidence="9" id="KW-0809">Transit peptide</keyword>
<evidence type="ECO:0000256" key="2">
    <source>
        <dbReference type="ARBA" id="ARBA00004496"/>
    </source>
</evidence>
<evidence type="ECO:0000256" key="16">
    <source>
        <dbReference type="ARBA" id="ARBA00038848"/>
    </source>
</evidence>
<comment type="similarity">
    <text evidence="15">Belongs to the THEM4/THEM5 thioesterase family.</text>
</comment>
<dbReference type="InterPro" id="IPR006683">
    <property type="entry name" value="Thioestr_dom"/>
</dbReference>
<evidence type="ECO:0000256" key="3">
    <source>
        <dbReference type="ARBA" id="ARBA00004632"/>
    </source>
</evidence>
<comment type="catalytic activity">
    <reaction evidence="19">
        <text>octanoyl-CoA + H2O = octanoate + CoA + H(+)</text>
        <dbReference type="Rhea" id="RHEA:30143"/>
        <dbReference type="ChEBI" id="CHEBI:15377"/>
        <dbReference type="ChEBI" id="CHEBI:15378"/>
        <dbReference type="ChEBI" id="CHEBI:25646"/>
        <dbReference type="ChEBI" id="CHEBI:57287"/>
        <dbReference type="ChEBI" id="CHEBI:57386"/>
    </reaction>
    <physiologicalReaction direction="left-to-right" evidence="19">
        <dbReference type="Rhea" id="RHEA:30144"/>
    </physiologicalReaction>
</comment>
<evidence type="ECO:0000256" key="14">
    <source>
        <dbReference type="ARBA" id="ARBA00037002"/>
    </source>
</evidence>
<evidence type="ECO:0000256" key="4">
    <source>
        <dbReference type="ARBA" id="ARBA00022475"/>
    </source>
</evidence>
<evidence type="ECO:0000256" key="5">
    <source>
        <dbReference type="ARBA" id="ARBA00022490"/>
    </source>
</evidence>
<feature type="domain" description="Thioesterase" evidence="24">
    <location>
        <begin position="49"/>
        <end position="105"/>
    </location>
</feature>
<dbReference type="SUPFAM" id="SSF54637">
    <property type="entry name" value="Thioesterase/thiol ester dehydrase-isomerase"/>
    <property type="match status" value="1"/>
</dbReference>
<dbReference type="CDD" id="cd03443">
    <property type="entry name" value="PaaI_thioesterase"/>
    <property type="match status" value="1"/>
</dbReference>
<organism evidence="25 26">
    <name type="scientific">Desulfoscipio gibsoniae DSM 7213</name>
    <dbReference type="NCBI Taxonomy" id="767817"/>
    <lineage>
        <taxon>Bacteria</taxon>
        <taxon>Bacillati</taxon>
        <taxon>Bacillota</taxon>
        <taxon>Clostridia</taxon>
        <taxon>Eubacteriales</taxon>
        <taxon>Desulfallaceae</taxon>
        <taxon>Desulfoscipio</taxon>
    </lineage>
</organism>
<keyword evidence="6" id="KW-0053">Apoptosis</keyword>
<evidence type="ECO:0000256" key="19">
    <source>
        <dbReference type="ARBA" id="ARBA00047588"/>
    </source>
</evidence>
<evidence type="ECO:0000256" key="13">
    <source>
        <dbReference type="ARBA" id="ARBA00035852"/>
    </source>
</evidence>
<keyword evidence="7" id="KW-0378">Hydrolase</keyword>
<evidence type="ECO:0000256" key="11">
    <source>
        <dbReference type="ARBA" id="ARBA00023136"/>
    </source>
</evidence>
<dbReference type="KEGG" id="dgi:Desgi_4290"/>
<evidence type="ECO:0000313" key="25">
    <source>
        <dbReference type="EMBL" id="AGL03533.1"/>
    </source>
</evidence>
<dbReference type="PANTHER" id="PTHR12418">
    <property type="entry name" value="ACYL-COENZYME A THIOESTERASE THEM4"/>
    <property type="match status" value="1"/>
</dbReference>
<evidence type="ECO:0000256" key="23">
    <source>
        <dbReference type="ARBA" id="ARBA00048180"/>
    </source>
</evidence>
<comment type="catalytic activity">
    <reaction evidence="21">
        <text>decanoyl-CoA + H2O = decanoate + CoA + H(+)</text>
        <dbReference type="Rhea" id="RHEA:40059"/>
        <dbReference type="ChEBI" id="CHEBI:15377"/>
        <dbReference type="ChEBI" id="CHEBI:15378"/>
        <dbReference type="ChEBI" id="CHEBI:27689"/>
        <dbReference type="ChEBI" id="CHEBI:57287"/>
        <dbReference type="ChEBI" id="CHEBI:61430"/>
    </reaction>
    <physiologicalReaction direction="left-to-right" evidence="21">
        <dbReference type="Rhea" id="RHEA:40060"/>
    </physiologicalReaction>
</comment>
<dbReference type="Pfam" id="PF03061">
    <property type="entry name" value="4HBT"/>
    <property type="match status" value="1"/>
</dbReference>
<dbReference type="GO" id="GO:0006631">
    <property type="term" value="P:fatty acid metabolic process"/>
    <property type="evidence" value="ECO:0007669"/>
    <property type="project" value="UniProtKB-KW"/>
</dbReference>
<evidence type="ECO:0000256" key="22">
    <source>
        <dbReference type="ARBA" id="ARBA00048074"/>
    </source>
</evidence>
<evidence type="ECO:0000256" key="18">
    <source>
        <dbReference type="ARBA" id="ARBA00043210"/>
    </source>
</evidence>
<dbReference type="GO" id="GO:0016020">
    <property type="term" value="C:membrane"/>
    <property type="evidence" value="ECO:0007669"/>
    <property type="project" value="UniProtKB-SubCell"/>
</dbReference>
<evidence type="ECO:0000256" key="21">
    <source>
        <dbReference type="ARBA" id="ARBA00047969"/>
    </source>
</evidence>
<evidence type="ECO:0000256" key="12">
    <source>
        <dbReference type="ARBA" id="ARBA00023273"/>
    </source>
</evidence>
<comment type="catalytic activity">
    <reaction evidence="13">
        <text>(5Z,8Z,11Z,14Z)-eicosatetraenoyl-CoA + H2O = (5Z,8Z,11Z,14Z)-eicosatetraenoate + CoA + H(+)</text>
        <dbReference type="Rhea" id="RHEA:40151"/>
        <dbReference type="ChEBI" id="CHEBI:15377"/>
        <dbReference type="ChEBI" id="CHEBI:15378"/>
        <dbReference type="ChEBI" id="CHEBI:32395"/>
        <dbReference type="ChEBI" id="CHEBI:57287"/>
        <dbReference type="ChEBI" id="CHEBI:57368"/>
    </reaction>
    <physiologicalReaction direction="left-to-right" evidence="13">
        <dbReference type="Rhea" id="RHEA:40152"/>
    </physiologicalReaction>
</comment>
<evidence type="ECO:0000313" key="26">
    <source>
        <dbReference type="Proteomes" id="UP000013520"/>
    </source>
</evidence>
<accession>R4KK29</accession>
<comment type="catalytic activity">
    <reaction evidence="14">
        <text>(9Z)-octadecenoyl-CoA + H2O = (9Z)-octadecenoate + CoA + H(+)</text>
        <dbReference type="Rhea" id="RHEA:40139"/>
        <dbReference type="ChEBI" id="CHEBI:15377"/>
        <dbReference type="ChEBI" id="CHEBI:15378"/>
        <dbReference type="ChEBI" id="CHEBI:30823"/>
        <dbReference type="ChEBI" id="CHEBI:57287"/>
        <dbReference type="ChEBI" id="CHEBI:57387"/>
    </reaction>
    <physiologicalReaction direction="left-to-right" evidence="14">
        <dbReference type="Rhea" id="RHEA:40140"/>
    </physiologicalReaction>
</comment>
<evidence type="ECO:0000256" key="6">
    <source>
        <dbReference type="ARBA" id="ARBA00022703"/>
    </source>
</evidence>
<evidence type="ECO:0000256" key="10">
    <source>
        <dbReference type="ARBA" id="ARBA00023098"/>
    </source>
</evidence>
<protein>
    <recommendedName>
        <fullName evidence="17">Acyl-coenzyme A thioesterase THEM4</fullName>
        <ecNumber evidence="16">3.1.2.2</ecNumber>
    </recommendedName>
    <alternativeName>
        <fullName evidence="18">Thioesterase superfamily member 4</fullName>
    </alternativeName>
</protein>
<dbReference type="Gene3D" id="3.10.129.10">
    <property type="entry name" value="Hotdog Thioesterase"/>
    <property type="match status" value="1"/>
</dbReference>
<reference evidence="25 26" key="1">
    <citation type="submission" date="2012-01" db="EMBL/GenBank/DDBJ databases">
        <title>Complete sequence of Desulfotomaculum gibsoniae DSM 7213.</title>
        <authorList>
            <consortium name="US DOE Joint Genome Institute"/>
            <person name="Lucas S."/>
            <person name="Han J."/>
            <person name="Lapidus A."/>
            <person name="Cheng J.-F."/>
            <person name="Goodwin L."/>
            <person name="Pitluck S."/>
            <person name="Peters L."/>
            <person name="Ovchinnikova G."/>
            <person name="Teshima H."/>
            <person name="Detter J.C."/>
            <person name="Han C."/>
            <person name="Tapia R."/>
            <person name="Land M."/>
            <person name="Hauser L."/>
            <person name="Kyrpides N."/>
            <person name="Ivanova N."/>
            <person name="Pagani I."/>
            <person name="Parshina S."/>
            <person name="Plugge C."/>
            <person name="Muyzer G."/>
            <person name="Kuever J."/>
            <person name="Ivanova A."/>
            <person name="Nazina T."/>
            <person name="Klenk H.-P."/>
            <person name="Brambilla E."/>
            <person name="Spring S."/>
            <person name="Stams A.F."/>
            <person name="Woyke T."/>
        </authorList>
    </citation>
    <scope>NUCLEOTIDE SEQUENCE [LARGE SCALE GENOMIC DNA]</scope>
    <source>
        <strain evidence="25 26">DSM 7213</strain>
    </source>
</reference>
<gene>
    <name evidence="25" type="ORF">Desgi_4290</name>
</gene>
<dbReference type="EMBL" id="CP003273">
    <property type="protein sequence ID" value="AGL03533.1"/>
    <property type="molecule type" value="Genomic_DNA"/>
</dbReference>
<dbReference type="PANTHER" id="PTHR12418:SF19">
    <property type="entry name" value="ACYL-COENZYME A THIOESTERASE THEM4"/>
    <property type="match status" value="1"/>
</dbReference>
<keyword evidence="8" id="KW-0276">Fatty acid metabolism</keyword>
<dbReference type="InterPro" id="IPR052365">
    <property type="entry name" value="THEM4/THEM5_acyl-CoA_thioest"/>
</dbReference>
<evidence type="ECO:0000256" key="9">
    <source>
        <dbReference type="ARBA" id="ARBA00022946"/>
    </source>
</evidence>
<keyword evidence="26" id="KW-1185">Reference proteome</keyword>
<evidence type="ECO:0000256" key="15">
    <source>
        <dbReference type="ARBA" id="ARBA00038456"/>
    </source>
</evidence>
<sequence length="138" mass="15667">MQSRVRGSDHMCFGCSPANPIGLKLKFKMDGDLCRTEFEAGEEHQGWTGYMHGGLITALLDETMVWWLWLKDISIMTVEMNTRYSIGVPIKTKLVIESWCEEEKKGRLFLMAGRIVLPDGKVAVKASAKFMRVDPKQI</sequence>
<dbReference type="eggNOG" id="COG2050">
    <property type="taxonomic scope" value="Bacteria"/>
</dbReference>
<dbReference type="InterPro" id="IPR029069">
    <property type="entry name" value="HotDog_dom_sf"/>
</dbReference>
<keyword evidence="4" id="KW-1003">Cell membrane</keyword>
<keyword evidence="10" id="KW-0443">Lipid metabolism</keyword>
<dbReference type="HOGENOM" id="CLU_089876_6_2_9"/>
<dbReference type="GO" id="GO:0016787">
    <property type="term" value="F:hydrolase activity"/>
    <property type="evidence" value="ECO:0007669"/>
    <property type="project" value="UniProtKB-KW"/>
</dbReference>
<comment type="catalytic activity">
    <reaction evidence="20">
        <text>hexadecanoyl-CoA + H2O = hexadecanoate + CoA + H(+)</text>
        <dbReference type="Rhea" id="RHEA:16645"/>
        <dbReference type="ChEBI" id="CHEBI:7896"/>
        <dbReference type="ChEBI" id="CHEBI:15377"/>
        <dbReference type="ChEBI" id="CHEBI:15378"/>
        <dbReference type="ChEBI" id="CHEBI:57287"/>
        <dbReference type="ChEBI" id="CHEBI:57379"/>
        <dbReference type="EC" id="3.1.2.2"/>
    </reaction>
    <physiologicalReaction direction="left-to-right" evidence="20">
        <dbReference type="Rhea" id="RHEA:16646"/>
    </physiologicalReaction>
</comment>
<dbReference type="RefSeq" id="WP_006521411.1">
    <property type="nucleotide sequence ID" value="NC_021184.1"/>
</dbReference>
<keyword evidence="12" id="KW-0966">Cell projection</keyword>
<evidence type="ECO:0000256" key="8">
    <source>
        <dbReference type="ARBA" id="ARBA00022832"/>
    </source>
</evidence>
<evidence type="ECO:0000256" key="7">
    <source>
        <dbReference type="ARBA" id="ARBA00022801"/>
    </source>
</evidence>
<proteinExistence type="inferred from homology"/>
<name>R4KK29_9FIRM</name>
<dbReference type="STRING" id="767817.Desgi_4290"/>
<dbReference type="AlphaFoldDB" id="R4KK29"/>
<evidence type="ECO:0000256" key="17">
    <source>
        <dbReference type="ARBA" id="ARBA00040123"/>
    </source>
</evidence>
<comment type="catalytic activity">
    <reaction evidence="22">
        <text>dodecanoyl-CoA + H2O = dodecanoate + CoA + H(+)</text>
        <dbReference type="Rhea" id="RHEA:30135"/>
        <dbReference type="ChEBI" id="CHEBI:15377"/>
        <dbReference type="ChEBI" id="CHEBI:15378"/>
        <dbReference type="ChEBI" id="CHEBI:18262"/>
        <dbReference type="ChEBI" id="CHEBI:57287"/>
        <dbReference type="ChEBI" id="CHEBI:57375"/>
    </reaction>
    <physiologicalReaction direction="left-to-right" evidence="22">
        <dbReference type="Rhea" id="RHEA:30136"/>
    </physiologicalReaction>
</comment>
<dbReference type="Proteomes" id="UP000013520">
    <property type="component" value="Chromosome"/>
</dbReference>
<keyword evidence="11" id="KW-0472">Membrane</keyword>
<evidence type="ECO:0000256" key="20">
    <source>
        <dbReference type="ARBA" id="ARBA00047734"/>
    </source>
</evidence>
<evidence type="ECO:0000259" key="24">
    <source>
        <dbReference type="Pfam" id="PF03061"/>
    </source>
</evidence>